<evidence type="ECO:0000256" key="1">
    <source>
        <dbReference type="SAM" id="MobiDB-lite"/>
    </source>
</evidence>
<proteinExistence type="predicted"/>
<evidence type="ECO:0000313" key="2">
    <source>
        <dbReference type="EMBL" id="KAJ1122339.1"/>
    </source>
</evidence>
<reference evidence="2" key="1">
    <citation type="journal article" date="2022" name="bioRxiv">
        <title>Sequencing and chromosome-scale assembly of the giantPleurodeles waltlgenome.</title>
        <authorList>
            <person name="Brown T."/>
            <person name="Elewa A."/>
            <person name="Iarovenko S."/>
            <person name="Subramanian E."/>
            <person name="Araus A.J."/>
            <person name="Petzold A."/>
            <person name="Susuki M."/>
            <person name="Suzuki K.-i.T."/>
            <person name="Hayashi T."/>
            <person name="Toyoda A."/>
            <person name="Oliveira C."/>
            <person name="Osipova E."/>
            <person name="Leigh N.D."/>
            <person name="Simon A."/>
            <person name="Yun M.H."/>
        </authorList>
    </citation>
    <scope>NUCLEOTIDE SEQUENCE</scope>
    <source>
        <strain evidence="2">20211129_DDA</strain>
        <tissue evidence="2">Liver</tissue>
    </source>
</reference>
<name>A0AAV7P3M7_PLEWA</name>
<accession>A0AAV7P3M7</accession>
<dbReference type="EMBL" id="JANPWB010000011">
    <property type="protein sequence ID" value="KAJ1122339.1"/>
    <property type="molecule type" value="Genomic_DNA"/>
</dbReference>
<feature type="region of interest" description="Disordered" evidence="1">
    <location>
        <begin position="48"/>
        <end position="75"/>
    </location>
</feature>
<dbReference type="AlphaFoldDB" id="A0AAV7P3M7"/>
<organism evidence="2 3">
    <name type="scientific">Pleurodeles waltl</name>
    <name type="common">Iberian ribbed newt</name>
    <dbReference type="NCBI Taxonomy" id="8319"/>
    <lineage>
        <taxon>Eukaryota</taxon>
        <taxon>Metazoa</taxon>
        <taxon>Chordata</taxon>
        <taxon>Craniata</taxon>
        <taxon>Vertebrata</taxon>
        <taxon>Euteleostomi</taxon>
        <taxon>Amphibia</taxon>
        <taxon>Batrachia</taxon>
        <taxon>Caudata</taxon>
        <taxon>Salamandroidea</taxon>
        <taxon>Salamandridae</taxon>
        <taxon>Pleurodelinae</taxon>
        <taxon>Pleurodeles</taxon>
    </lineage>
</organism>
<protein>
    <submittedName>
        <fullName evidence="2">Uncharacterized protein</fullName>
    </submittedName>
</protein>
<comment type="caution">
    <text evidence="2">The sequence shown here is derived from an EMBL/GenBank/DDBJ whole genome shotgun (WGS) entry which is preliminary data.</text>
</comment>
<evidence type="ECO:0000313" key="3">
    <source>
        <dbReference type="Proteomes" id="UP001066276"/>
    </source>
</evidence>
<sequence>MAHWIDANPSRNNATRFPERNRRSACCAIEISTQRPLDRRSPCDFILPAPDFNASSQGRPKTPQPEEDPRPCARN</sequence>
<dbReference type="Proteomes" id="UP001066276">
    <property type="component" value="Chromosome 7"/>
</dbReference>
<gene>
    <name evidence="2" type="ORF">NDU88_000831</name>
</gene>
<keyword evidence="3" id="KW-1185">Reference proteome</keyword>